<gene>
    <name evidence="1" type="ORF">WB403_50115</name>
</gene>
<evidence type="ECO:0000313" key="2">
    <source>
        <dbReference type="Proteomes" id="UP001365781"/>
    </source>
</evidence>
<evidence type="ECO:0000313" key="1">
    <source>
        <dbReference type="EMBL" id="MEI5617268.1"/>
    </source>
</evidence>
<keyword evidence="2" id="KW-1185">Reference proteome</keyword>
<accession>A0ABU8GVR8</accession>
<name>A0ABU8GVR8_9ACTN</name>
<comment type="caution">
    <text evidence="1">The sequence shown here is derived from an EMBL/GenBank/DDBJ whole genome shotgun (WGS) entry which is preliminary data.</text>
</comment>
<dbReference type="Gene3D" id="3.40.190.10">
    <property type="entry name" value="Periplasmic binding protein-like II"/>
    <property type="match status" value="2"/>
</dbReference>
<reference evidence="1 2" key="1">
    <citation type="submission" date="2024-03" db="EMBL/GenBank/DDBJ databases">
        <title>First Report of Pectobacterium brasiliscabiei causing potato scab in china.</title>
        <authorList>
            <person name="Handique U."/>
        </authorList>
    </citation>
    <scope>NUCLEOTIDE SEQUENCE [LARGE SCALE GENOMIC DNA]</scope>
    <source>
        <strain evidence="1 2">ZRIMU1503</strain>
    </source>
</reference>
<organism evidence="1 2">
    <name type="scientific">Streptomyces brasiliscabiei</name>
    <dbReference type="NCBI Taxonomy" id="2736302"/>
    <lineage>
        <taxon>Bacteria</taxon>
        <taxon>Bacillati</taxon>
        <taxon>Actinomycetota</taxon>
        <taxon>Actinomycetes</taxon>
        <taxon>Kitasatosporales</taxon>
        <taxon>Streptomycetaceae</taxon>
        <taxon>Streptomyces</taxon>
    </lineage>
</organism>
<sequence length="89" mass="9139">LLARARGTIDHALAEIGRPAAQWVEFPSGPPMLEAITSGAIDLGAVGESPPIFAQAAGSPVVYLAAERVSGRNSAILVPRHSAINRAAD</sequence>
<protein>
    <submittedName>
        <fullName evidence="1">Sulfonate ABC transporter substrate-binding protein</fullName>
    </submittedName>
</protein>
<feature type="non-terminal residue" evidence="1">
    <location>
        <position position="89"/>
    </location>
</feature>
<dbReference type="SUPFAM" id="SSF53850">
    <property type="entry name" value="Periplasmic binding protein-like II"/>
    <property type="match status" value="1"/>
</dbReference>
<dbReference type="PANTHER" id="PTHR30024:SF42">
    <property type="entry name" value="ALIPHATIC SULFONATES-BINDING PROTEIN-RELATED"/>
    <property type="match status" value="1"/>
</dbReference>
<dbReference type="EMBL" id="JBBAYM010000410">
    <property type="protein sequence ID" value="MEI5617268.1"/>
    <property type="molecule type" value="Genomic_DNA"/>
</dbReference>
<dbReference type="Proteomes" id="UP001365781">
    <property type="component" value="Unassembled WGS sequence"/>
</dbReference>
<dbReference type="PANTHER" id="PTHR30024">
    <property type="entry name" value="ALIPHATIC SULFONATES-BINDING PROTEIN-RELATED"/>
    <property type="match status" value="1"/>
</dbReference>
<proteinExistence type="predicted"/>
<feature type="non-terminal residue" evidence="1">
    <location>
        <position position="1"/>
    </location>
</feature>